<dbReference type="EMBL" id="JAANER010000009">
    <property type="protein sequence ID" value="KAG9186307.1"/>
    <property type="molecule type" value="Genomic_DNA"/>
</dbReference>
<gene>
    <name evidence="3" type="ORF">G6011_02863</name>
</gene>
<keyword evidence="1" id="KW-0175">Coiled coil</keyword>
<reference evidence="3" key="1">
    <citation type="submission" date="2021-07" db="EMBL/GenBank/DDBJ databases">
        <title>Genome Resource of American Ginseng Black Spot Pathogen Alternaria panax.</title>
        <authorList>
            <person name="Qiu C."/>
            <person name="Wang W."/>
            <person name="Liu Z."/>
        </authorList>
    </citation>
    <scope>NUCLEOTIDE SEQUENCE</scope>
    <source>
        <strain evidence="3">BNCC115425</strain>
    </source>
</reference>
<feature type="coiled-coil region" evidence="1">
    <location>
        <begin position="154"/>
        <end position="181"/>
    </location>
</feature>
<feature type="coiled-coil region" evidence="1">
    <location>
        <begin position="55"/>
        <end position="82"/>
    </location>
</feature>
<organism evidence="3 4">
    <name type="scientific">Alternaria panax</name>
    <dbReference type="NCBI Taxonomy" id="48097"/>
    <lineage>
        <taxon>Eukaryota</taxon>
        <taxon>Fungi</taxon>
        <taxon>Dikarya</taxon>
        <taxon>Ascomycota</taxon>
        <taxon>Pezizomycotina</taxon>
        <taxon>Dothideomycetes</taxon>
        <taxon>Pleosporomycetidae</taxon>
        <taxon>Pleosporales</taxon>
        <taxon>Pleosporineae</taxon>
        <taxon>Pleosporaceae</taxon>
        <taxon>Alternaria</taxon>
        <taxon>Alternaria sect. Panax</taxon>
    </lineage>
</organism>
<evidence type="ECO:0000256" key="2">
    <source>
        <dbReference type="SAM" id="MobiDB-lite"/>
    </source>
</evidence>
<dbReference type="AlphaFoldDB" id="A0AAD4FA61"/>
<comment type="caution">
    <text evidence="3">The sequence shown here is derived from an EMBL/GenBank/DDBJ whole genome shotgun (WGS) entry which is preliminary data.</text>
</comment>
<dbReference type="Proteomes" id="UP001199106">
    <property type="component" value="Unassembled WGS sequence"/>
</dbReference>
<evidence type="ECO:0000256" key="1">
    <source>
        <dbReference type="SAM" id="Coils"/>
    </source>
</evidence>
<protein>
    <submittedName>
        <fullName evidence="3">Uncharacterized protein</fullName>
    </submittedName>
</protein>
<keyword evidence="4" id="KW-1185">Reference proteome</keyword>
<evidence type="ECO:0000313" key="3">
    <source>
        <dbReference type="EMBL" id="KAG9186307.1"/>
    </source>
</evidence>
<accession>A0AAD4FA61</accession>
<proteinExistence type="predicted"/>
<name>A0AAD4FA61_9PLEO</name>
<dbReference type="Gene3D" id="1.20.5.170">
    <property type="match status" value="1"/>
</dbReference>
<evidence type="ECO:0000313" key="4">
    <source>
        <dbReference type="Proteomes" id="UP001199106"/>
    </source>
</evidence>
<feature type="region of interest" description="Disordered" evidence="2">
    <location>
        <begin position="1"/>
        <end position="22"/>
    </location>
</feature>
<sequence>MEETTPHLPTAHDPHNGDGLATVNASTGRALADILSRAAKDVKLILVEGGSALIRDTQSKAAEQLEAQNDDHESKLNAMMNHYEPKLDASTQKAKVVTGDKKPELEALKAFYGRQSAAMDDISAVCKEQRAELGELAVMIENNSVPYKANEEFVEELQAELDQKDRTIAELQQQLMQAHQSRC</sequence>